<protein>
    <submittedName>
        <fullName evidence="4">NADAR family protein</fullName>
    </submittedName>
</protein>
<gene>
    <name evidence="4" type="ORF">IAA61_00670</name>
</gene>
<dbReference type="AlphaFoldDB" id="A0A9D1M9Q6"/>
<dbReference type="NCBIfam" id="TIGR02464">
    <property type="entry name" value="ribofla_fusion"/>
    <property type="match status" value="1"/>
</dbReference>
<dbReference type="InterPro" id="IPR037238">
    <property type="entry name" value="YbiA-like_sf"/>
</dbReference>
<comment type="catalytic activity">
    <reaction evidence="1">
        <text>5-amino-6-(5-phospho-D-ribosylamino)uracil + H2O = 5,6-diaminouracil + D-ribose 5-phosphate</text>
        <dbReference type="Rhea" id="RHEA:55020"/>
        <dbReference type="ChEBI" id="CHEBI:15377"/>
        <dbReference type="ChEBI" id="CHEBI:46252"/>
        <dbReference type="ChEBI" id="CHEBI:58453"/>
        <dbReference type="ChEBI" id="CHEBI:78346"/>
    </reaction>
</comment>
<evidence type="ECO:0000313" key="4">
    <source>
        <dbReference type="EMBL" id="HIU56306.1"/>
    </source>
</evidence>
<proteinExistence type="predicted"/>
<comment type="catalytic activity">
    <reaction evidence="2">
        <text>2,5-diamino-6-hydroxy-4-(5-phosphoribosylamino)-pyrimidine + H2O = 2,5,6-triamino-4-hydroxypyrimidine + D-ribose 5-phosphate</text>
        <dbReference type="Rhea" id="RHEA:23436"/>
        <dbReference type="ChEBI" id="CHEBI:15377"/>
        <dbReference type="ChEBI" id="CHEBI:58614"/>
        <dbReference type="ChEBI" id="CHEBI:78346"/>
        <dbReference type="ChEBI" id="CHEBI:137796"/>
    </reaction>
</comment>
<accession>A0A9D1M9Q6</accession>
<feature type="domain" description="NADAR" evidence="3">
    <location>
        <begin position="6"/>
        <end position="158"/>
    </location>
</feature>
<evidence type="ECO:0000313" key="5">
    <source>
        <dbReference type="Proteomes" id="UP000824109"/>
    </source>
</evidence>
<evidence type="ECO:0000256" key="1">
    <source>
        <dbReference type="ARBA" id="ARBA00000022"/>
    </source>
</evidence>
<evidence type="ECO:0000259" key="3">
    <source>
        <dbReference type="Pfam" id="PF08719"/>
    </source>
</evidence>
<dbReference type="Gene3D" id="1.10.357.40">
    <property type="entry name" value="YbiA-like"/>
    <property type="match status" value="1"/>
</dbReference>
<dbReference type="Proteomes" id="UP000824109">
    <property type="component" value="Unassembled WGS sequence"/>
</dbReference>
<organism evidence="4 5">
    <name type="scientific">Candidatus Ornithomonoglobus merdipullorum</name>
    <dbReference type="NCBI Taxonomy" id="2840895"/>
    <lineage>
        <taxon>Bacteria</taxon>
        <taxon>Bacillati</taxon>
        <taxon>Bacillota</taxon>
        <taxon>Clostridia</taxon>
        <taxon>Candidatus Ornithomonoglobus</taxon>
    </lineage>
</organism>
<dbReference type="CDD" id="cd15457">
    <property type="entry name" value="NADAR"/>
    <property type="match status" value="1"/>
</dbReference>
<dbReference type="InterPro" id="IPR012816">
    <property type="entry name" value="NADAR"/>
</dbReference>
<comment type="caution">
    <text evidence="4">The sequence shown here is derived from an EMBL/GenBank/DDBJ whole genome shotgun (WGS) entry which is preliminary data.</text>
</comment>
<dbReference type="SUPFAM" id="SSF143990">
    <property type="entry name" value="YbiA-like"/>
    <property type="match status" value="1"/>
</dbReference>
<dbReference type="EMBL" id="DVNB01000009">
    <property type="protein sequence ID" value="HIU56306.1"/>
    <property type="molecule type" value="Genomic_DNA"/>
</dbReference>
<dbReference type="Pfam" id="PF08719">
    <property type="entry name" value="NADAR"/>
    <property type="match status" value="1"/>
</dbReference>
<name>A0A9D1M9Q6_9FIRM</name>
<reference evidence="4" key="1">
    <citation type="submission" date="2020-10" db="EMBL/GenBank/DDBJ databases">
        <authorList>
            <person name="Gilroy R."/>
        </authorList>
    </citation>
    <scope>NUCLEOTIDE SEQUENCE</scope>
    <source>
        <strain evidence="4">USAMLcec3-3695</strain>
    </source>
</reference>
<evidence type="ECO:0000256" key="2">
    <source>
        <dbReference type="ARBA" id="ARBA00000751"/>
    </source>
</evidence>
<reference evidence="4" key="2">
    <citation type="journal article" date="2021" name="PeerJ">
        <title>Extensive microbial diversity within the chicken gut microbiome revealed by metagenomics and culture.</title>
        <authorList>
            <person name="Gilroy R."/>
            <person name="Ravi A."/>
            <person name="Getino M."/>
            <person name="Pursley I."/>
            <person name="Horton D.L."/>
            <person name="Alikhan N.F."/>
            <person name="Baker D."/>
            <person name="Gharbi K."/>
            <person name="Hall N."/>
            <person name="Watson M."/>
            <person name="Adriaenssens E.M."/>
            <person name="Foster-Nyarko E."/>
            <person name="Jarju S."/>
            <person name="Secka A."/>
            <person name="Antonio M."/>
            <person name="Oren A."/>
            <person name="Chaudhuri R.R."/>
            <person name="La Ragione R."/>
            <person name="Hildebrand F."/>
            <person name="Pallen M.J."/>
        </authorList>
    </citation>
    <scope>NUCLEOTIDE SEQUENCE</scope>
    <source>
        <strain evidence="4">USAMLcec3-3695</strain>
    </source>
</reference>
<sequence>MNVICFHDPDEENGYLSNWFFCRFTVDNLEFSSAEQFMMYKKAMCFNDSDTSMKILKTDNAAEIKKLGRLVVGYNENHWNGVRQIIVYEGLLQKFYQNKDLKNRLLDTGDSLLAECAVNDRIWGIGLSMHDPERFCRTKWKGENLLGYTLMAVRDKLRNTNPTY</sequence>